<dbReference type="Gene3D" id="2.30.110.10">
    <property type="entry name" value="Electron Transport, Fmn-binding Protein, Chain A"/>
    <property type="match status" value="1"/>
</dbReference>
<feature type="binding site" evidence="6 8">
    <location>
        <position position="212"/>
    </location>
    <ligand>
        <name>FMN</name>
        <dbReference type="ChEBI" id="CHEBI:58210"/>
    </ligand>
</feature>
<comment type="catalytic activity">
    <reaction evidence="6">
        <text>pyridoxine 5'-phosphate + O2 = pyridoxal 5'-phosphate + H2O2</text>
        <dbReference type="Rhea" id="RHEA:15149"/>
        <dbReference type="ChEBI" id="CHEBI:15379"/>
        <dbReference type="ChEBI" id="CHEBI:16240"/>
        <dbReference type="ChEBI" id="CHEBI:58589"/>
        <dbReference type="ChEBI" id="CHEBI:597326"/>
        <dbReference type="EC" id="1.4.3.5"/>
    </reaction>
</comment>
<dbReference type="HAMAP" id="MF_01629">
    <property type="entry name" value="PdxH"/>
    <property type="match status" value="1"/>
</dbReference>
<evidence type="ECO:0000256" key="9">
    <source>
        <dbReference type="SAM" id="MobiDB-lite"/>
    </source>
</evidence>
<protein>
    <recommendedName>
        <fullName evidence="6">Pyridoxine/pyridoxamine 5'-phosphate oxidase</fullName>
        <ecNumber evidence="6">1.4.3.5</ecNumber>
    </recommendedName>
    <alternativeName>
        <fullName evidence="6">PNP/PMP oxidase</fullName>
        <shortName evidence="6">PNPOx</shortName>
    </alternativeName>
    <alternativeName>
        <fullName evidence="6">Pyridoxal 5'-phosphate synthase</fullName>
    </alternativeName>
</protein>
<dbReference type="InterPro" id="IPR019576">
    <property type="entry name" value="Pyridoxamine_oxidase_dimer_C"/>
</dbReference>
<feature type="binding site" evidence="6 7">
    <location>
        <position position="83"/>
    </location>
    <ligand>
        <name>substrate</name>
    </ligand>
</feature>
<sequence>MVDKRSPGEPTPPGLPPTLADMRRDYTRDGLSEEQAPAEPFSLFRRWFDDAVRTEQPPVEPNAMTLATVDEDGRPHCRVLLLKGLDERGFTFFSNYDSAKGRQLAARPFAAMTFFWPSLERQVRIEGRVERVSAEESDAYFQVRPLGSRLGAWASPQSRVIAGREELQALLAETERRFLDHAPECPPHWGGYRLLAERIEFWQGRPSRLHDRLNYRLLDSGWQRERLAP</sequence>
<evidence type="ECO:0000256" key="7">
    <source>
        <dbReference type="PIRSR" id="PIRSR000190-1"/>
    </source>
</evidence>
<feature type="binding site" evidence="6 8">
    <location>
        <position position="202"/>
    </location>
    <ligand>
        <name>FMN</name>
        <dbReference type="ChEBI" id="CHEBI:58210"/>
    </ligand>
</feature>
<keyword evidence="4 6" id="KW-0560">Oxidoreductase</keyword>
<keyword evidence="2 6" id="KW-0285">Flavoprotein</keyword>
<gene>
    <name evidence="6 12" type="primary">pdxH</name>
    <name evidence="12" type="ORF">DMO17_11765</name>
</gene>
<evidence type="ECO:0000313" key="12">
    <source>
        <dbReference type="EMBL" id="PYC24737.1"/>
    </source>
</evidence>
<comment type="caution">
    <text evidence="6">Lacks conserved residue(s) required for the propagation of feature annotation.</text>
</comment>
<dbReference type="EMBL" id="QJRX01000005">
    <property type="protein sequence ID" value="PYC24737.1"/>
    <property type="molecule type" value="Genomic_DNA"/>
</dbReference>
<comment type="caution">
    <text evidence="12">The sequence shown here is derived from an EMBL/GenBank/DDBJ whole genome shotgun (WGS) entry which is preliminary data.</text>
</comment>
<feature type="binding site" evidence="6 8">
    <location>
        <position position="122"/>
    </location>
    <ligand>
        <name>FMN</name>
        <dbReference type="ChEBI" id="CHEBI:58210"/>
    </ligand>
</feature>
<dbReference type="UniPathway" id="UPA01068">
    <property type="reaction ID" value="UER00304"/>
</dbReference>
<dbReference type="InterPro" id="IPR000659">
    <property type="entry name" value="Pyridox_Oxase"/>
</dbReference>
<feature type="binding site" evidence="6 7">
    <location>
        <position position="148"/>
    </location>
    <ligand>
        <name>substrate</name>
    </ligand>
</feature>
<evidence type="ECO:0000256" key="6">
    <source>
        <dbReference type="HAMAP-Rule" id="MF_01629"/>
    </source>
</evidence>
<dbReference type="Pfam" id="PF10590">
    <property type="entry name" value="PNP_phzG_C"/>
    <property type="match status" value="1"/>
</dbReference>
<dbReference type="NCBIfam" id="TIGR00558">
    <property type="entry name" value="pdxH"/>
    <property type="match status" value="1"/>
</dbReference>
<dbReference type="SUPFAM" id="SSF50475">
    <property type="entry name" value="FMN-binding split barrel"/>
    <property type="match status" value="1"/>
</dbReference>
<feature type="binding site" evidence="6">
    <location>
        <begin position="93"/>
        <end position="94"/>
    </location>
    <ligand>
        <name>FMN</name>
        <dbReference type="ChEBI" id="CHEBI:58210"/>
    </ligand>
</feature>
<reference evidence="12 13" key="1">
    <citation type="submission" date="2018-06" db="EMBL/GenBank/DDBJ databases">
        <title>Pseudomonas diversity within urban Lake Michigan freshwaters.</title>
        <authorList>
            <person name="Batrich M."/>
            <person name="Hatzopoulos T."/>
            <person name="Putonti C."/>
        </authorList>
    </citation>
    <scope>NUCLEOTIDE SEQUENCE [LARGE SCALE GENOMIC DNA]</scope>
    <source>
        <strain evidence="12 13">MB-090714</strain>
    </source>
</reference>
<evidence type="ECO:0000256" key="4">
    <source>
        <dbReference type="ARBA" id="ARBA00023002"/>
    </source>
</evidence>
<evidence type="ECO:0000259" key="10">
    <source>
        <dbReference type="Pfam" id="PF01243"/>
    </source>
</evidence>
<dbReference type="Pfam" id="PF01243">
    <property type="entry name" value="PNPOx_N"/>
    <property type="match status" value="1"/>
</dbReference>
<feature type="domain" description="Pyridoxamine 5'-phosphate oxidase N-terminal" evidence="10">
    <location>
        <begin position="60"/>
        <end position="169"/>
    </location>
</feature>
<evidence type="ECO:0000259" key="11">
    <source>
        <dbReference type="Pfam" id="PF10590"/>
    </source>
</evidence>
<dbReference type="GO" id="GO:0004733">
    <property type="term" value="F:pyridoxamine phosphate oxidase activity"/>
    <property type="evidence" value="ECO:0007669"/>
    <property type="project" value="UniProtKB-UniRule"/>
</dbReference>
<feature type="domain" description="Pyridoxine 5'-phosphate oxidase dimerisation C-terminal" evidence="11">
    <location>
        <begin position="189"/>
        <end position="229"/>
    </location>
</feature>
<keyword evidence="3 6" id="KW-0288">FMN</keyword>
<feature type="binding site" evidence="6 7">
    <location>
        <begin position="208"/>
        <end position="210"/>
    </location>
    <ligand>
        <name>substrate</name>
    </ligand>
</feature>
<evidence type="ECO:0000313" key="13">
    <source>
        <dbReference type="Proteomes" id="UP000248146"/>
    </source>
</evidence>
<dbReference type="NCBIfam" id="NF004231">
    <property type="entry name" value="PRK05679.1"/>
    <property type="match status" value="1"/>
</dbReference>
<feature type="binding site" evidence="6 8">
    <location>
        <position position="100"/>
    </location>
    <ligand>
        <name>FMN</name>
        <dbReference type="ChEBI" id="CHEBI:58210"/>
    </ligand>
</feature>
<dbReference type="OrthoDB" id="9780392at2"/>
<dbReference type="InterPro" id="IPR011576">
    <property type="entry name" value="Pyridox_Oxase_N"/>
</dbReference>
<dbReference type="PIRSF" id="PIRSF000190">
    <property type="entry name" value="Pyd_amn-ph_oxd"/>
    <property type="match status" value="1"/>
</dbReference>
<accession>A0A2V4LUE6</accession>
<proteinExistence type="inferred from homology"/>
<feature type="region of interest" description="Disordered" evidence="9">
    <location>
        <begin position="1"/>
        <end position="36"/>
    </location>
</feature>
<dbReference type="Proteomes" id="UP000248146">
    <property type="component" value="Unassembled WGS sequence"/>
</dbReference>
<dbReference type="InterPro" id="IPR012349">
    <property type="entry name" value="Split_barrel_FMN-bd"/>
</dbReference>
<feature type="binding site" evidence="6 8">
    <location>
        <begin position="78"/>
        <end position="83"/>
    </location>
    <ligand>
        <name>FMN</name>
        <dbReference type="ChEBI" id="CHEBI:58210"/>
    </ligand>
</feature>
<feature type="compositionally biased region" description="Basic and acidic residues" evidence="9">
    <location>
        <begin position="21"/>
        <end position="31"/>
    </location>
</feature>
<evidence type="ECO:0000256" key="3">
    <source>
        <dbReference type="ARBA" id="ARBA00022643"/>
    </source>
</evidence>
<feature type="binding site" evidence="6 7">
    <location>
        <position position="140"/>
    </location>
    <ligand>
        <name>substrate</name>
    </ligand>
</feature>
<feature type="binding site" evidence="6 8">
    <location>
        <begin position="157"/>
        <end position="158"/>
    </location>
    <ligand>
        <name>FMN</name>
        <dbReference type="ChEBI" id="CHEBI:58210"/>
    </ligand>
</feature>
<comment type="subunit">
    <text evidence="6">Homodimer.</text>
</comment>
<comment type="catalytic activity">
    <reaction evidence="6">
        <text>pyridoxamine 5'-phosphate + O2 + H2O = pyridoxal 5'-phosphate + H2O2 + NH4(+)</text>
        <dbReference type="Rhea" id="RHEA:15817"/>
        <dbReference type="ChEBI" id="CHEBI:15377"/>
        <dbReference type="ChEBI" id="CHEBI:15379"/>
        <dbReference type="ChEBI" id="CHEBI:16240"/>
        <dbReference type="ChEBI" id="CHEBI:28938"/>
        <dbReference type="ChEBI" id="CHEBI:58451"/>
        <dbReference type="ChEBI" id="CHEBI:597326"/>
        <dbReference type="EC" id="1.4.3.5"/>
    </reaction>
</comment>
<evidence type="ECO:0000256" key="2">
    <source>
        <dbReference type="ARBA" id="ARBA00022630"/>
    </source>
</evidence>
<dbReference type="InterPro" id="IPR019740">
    <property type="entry name" value="Pyridox_Oxase_CS"/>
</dbReference>
<keyword evidence="5 6" id="KW-0664">Pyridoxine biosynthesis</keyword>
<name>A0A2V4LUE6_AQUAC</name>
<evidence type="ECO:0000256" key="5">
    <source>
        <dbReference type="ARBA" id="ARBA00023096"/>
    </source>
</evidence>
<dbReference type="PANTHER" id="PTHR10851">
    <property type="entry name" value="PYRIDOXINE-5-PHOSPHATE OXIDASE"/>
    <property type="match status" value="1"/>
</dbReference>
<dbReference type="GO" id="GO:0010181">
    <property type="term" value="F:FMN binding"/>
    <property type="evidence" value="ECO:0007669"/>
    <property type="project" value="UniProtKB-UniRule"/>
</dbReference>
<dbReference type="FunFam" id="2.30.110.10:FF:000011">
    <property type="entry name" value="Chromosome 7, whole genome shotgun sequence"/>
    <property type="match status" value="1"/>
</dbReference>
<dbReference type="GO" id="GO:0008615">
    <property type="term" value="P:pyridoxine biosynthetic process"/>
    <property type="evidence" value="ECO:0007669"/>
    <property type="project" value="UniProtKB-UniRule"/>
</dbReference>
<feature type="binding site" evidence="7">
    <location>
        <begin position="23"/>
        <end position="26"/>
    </location>
    <ligand>
        <name>substrate</name>
    </ligand>
</feature>
<dbReference type="AlphaFoldDB" id="A0A2V4LUE6"/>
<organism evidence="12 13">
    <name type="scientific">Aquipseudomonas alcaligenes</name>
    <name type="common">Pseudomonas alcaligenes</name>
    <dbReference type="NCBI Taxonomy" id="43263"/>
    <lineage>
        <taxon>Bacteria</taxon>
        <taxon>Pseudomonadati</taxon>
        <taxon>Pseudomonadota</taxon>
        <taxon>Gammaproteobacteria</taxon>
        <taxon>Pseudomonadales</taxon>
        <taxon>Pseudomonadaceae</taxon>
        <taxon>Aquipseudomonas</taxon>
    </lineage>
</organism>
<comment type="cofactor">
    <cofactor evidence="6 8">
        <name>FMN</name>
        <dbReference type="ChEBI" id="CHEBI:58210"/>
    </cofactor>
    <text evidence="6 8">Binds 1 FMN per subunit.</text>
</comment>
<dbReference type="PROSITE" id="PS01064">
    <property type="entry name" value="PYRIDOX_OXIDASE"/>
    <property type="match status" value="1"/>
</dbReference>
<comment type="function">
    <text evidence="6">Catalyzes the oxidation of either pyridoxine 5'-phosphate (PNP) or pyridoxamine 5'-phosphate (PMP) into pyridoxal 5'-phosphate (PLP).</text>
</comment>
<dbReference type="PANTHER" id="PTHR10851:SF0">
    <property type="entry name" value="PYRIDOXINE-5'-PHOSPHATE OXIDASE"/>
    <property type="match status" value="1"/>
</dbReference>
<comment type="similarity">
    <text evidence="1 6">Belongs to the pyridoxamine 5'-phosphate oxidase family.</text>
</comment>
<evidence type="ECO:0000256" key="1">
    <source>
        <dbReference type="ARBA" id="ARBA00007301"/>
    </source>
</evidence>
<dbReference type="RefSeq" id="WP_110682674.1">
    <property type="nucleotide sequence ID" value="NZ_QJRX01000005.1"/>
</dbReference>
<comment type="pathway">
    <text evidence="6">Cofactor metabolism; pyridoxal 5'-phosphate salvage; pyridoxal 5'-phosphate from pyridoxamine 5'-phosphate: step 1/1.</text>
</comment>
<evidence type="ECO:0000256" key="8">
    <source>
        <dbReference type="PIRSR" id="PIRSR000190-2"/>
    </source>
</evidence>
<dbReference type="EC" id="1.4.3.5" evidence="6"/>
<feature type="binding site" evidence="6 7">
    <location>
        <position position="144"/>
    </location>
    <ligand>
        <name>substrate</name>
    </ligand>
</feature>
<comment type="pathway">
    <text evidence="6">Cofactor metabolism; pyridoxal 5'-phosphate salvage; pyridoxal 5'-phosphate from pyridoxine 5'-phosphate: step 1/1.</text>
</comment>